<dbReference type="PANTHER" id="PTHR47331:SF4">
    <property type="entry name" value="PEPTIDASE S1 DOMAIN-CONTAINING PROTEIN"/>
    <property type="match status" value="1"/>
</dbReference>
<dbReference type="Pfam" id="PF03564">
    <property type="entry name" value="DUF1759"/>
    <property type="match status" value="1"/>
</dbReference>
<reference evidence="2" key="1">
    <citation type="submission" date="2010-08" db="EMBL/GenBank/DDBJ databases">
        <authorList>
            <consortium name="Caenorhabditis japonica Sequencing Consortium"/>
            <person name="Wilson R.K."/>
        </authorList>
    </citation>
    <scope>NUCLEOTIDE SEQUENCE [LARGE SCALE GENOMIC DNA]</scope>
    <source>
        <strain evidence="2">DF5081</strain>
    </source>
</reference>
<dbReference type="CDD" id="cd00303">
    <property type="entry name" value="retropepsin_like"/>
    <property type="match status" value="1"/>
</dbReference>
<dbReference type="Proteomes" id="UP000005237">
    <property type="component" value="Unassembled WGS sequence"/>
</dbReference>
<dbReference type="InterPro" id="IPR005312">
    <property type="entry name" value="DUF1759"/>
</dbReference>
<protein>
    <submittedName>
        <fullName evidence="1">DUF1758 domain-containing protein</fullName>
    </submittedName>
</protein>
<dbReference type="EnsemblMetazoa" id="CJA18185.1">
    <property type="protein sequence ID" value="CJA18185.1"/>
    <property type="gene ID" value="WBGene00137390"/>
</dbReference>
<organism evidence="1 2">
    <name type="scientific">Caenorhabditis japonica</name>
    <dbReference type="NCBI Taxonomy" id="281687"/>
    <lineage>
        <taxon>Eukaryota</taxon>
        <taxon>Metazoa</taxon>
        <taxon>Ecdysozoa</taxon>
        <taxon>Nematoda</taxon>
        <taxon>Chromadorea</taxon>
        <taxon>Rhabditida</taxon>
        <taxon>Rhabditina</taxon>
        <taxon>Rhabditomorpha</taxon>
        <taxon>Rhabditoidea</taxon>
        <taxon>Rhabditidae</taxon>
        <taxon>Peloderinae</taxon>
        <taxon>Caenorhabditis</taxon>
    </lineage>
</organism>
<keyword evidence="2" id="KW-1185">Reference proteome</keyword>
<evidence type="ECO:0000313" key="2">
    <source>
        <dbReference type="Proteomes" id="UP000005237"/>
    </source>
</evidence>
<name>A0A8R1I6B8_CAEJA</name>
<dbReference type="PANTHER" id="PTHR47331">
    <property type="entry name" value="PHD-TYPE DOMAIN-CONTAINING PROTEIN"/>
    <property type="match status" value="1"/>
</dbReference>
<dbReference type="AlphaFoldDB" id="A0A8R1I6B8"/>
<reference evidence="1" key="2">
    <citation type="submission" date="2022-06" db="UniProtKB">
        <authorList>
            <consortium name="EnsemblMetazoa"/>
        </authorList>
    </citation>
    <scope>IDENTIFICATION</scope>
    <source>
        <strain evidence="1">DF5081</strain>
    </source>
</reference>
<sequence length="652" mass="75648">MLKSGLSWSTRTKNALLRECDEAEKLITEIAKFTPEQILENDDSLFTKINEMTSSIKATESALEKLAMTAEGLDPDNDIEQSKFEEQADKVNDVILRGVQARDKLMAQRERRLLIRNSQHDGRVQSPRVSVSENASTPRSIRHLKIPKFSGDRWQWQNFWTIFEELIDKTEDSAILKFNELKNHLDGEAKELIEKYLVTEDNYALAINLLKERYDDSEATIAELNDRFKFVKATNTSISEQRKLWDKIHILLQQLDTLGENIDHYMVKDAIVEKFSYDIRKEIYERKYKLSDVNDWTIEQLIYDIEETIKHQEKLRKKLKLKDEENPKDLQRNKPKKYDEKYKDSKSNFQTKCLFCQGEHFSDRCLKVTSPKDRMDVVRKRGACKICFKLNHKSDDCPRQEYSCKKCNSKDKHNASICTSWGESPIKLTENLKQGSKKPNKQTNAATILKDERDMSDEEIEERNDEVKVTTTIAKNTAYLPTLKTEVFNNNSKKWEPMSIMIDTGSDTTYVTKELLEKMLLPKLNTTLLKVRTFDDEAPKPKEYVETELRIKNGTEELTIGAYATKDLAGKIEKAVLTSEDLQFMLKQQLQINSDVFEKRSDPQMILGCDYFCQIWQGAMIPLPSGICLVKTTMGYTTIGTSQNKKKFEEVK</sequence>
<evidence type="ECO:0000313" key="1">
    <source>
        <dbReference type="EnsemblMetazoa" id="CJA18185.1"/>
    </source>
</evidence>
<accession>A0A8R1I6B8</accession>
<proteinExistence type="predicted"/>